<evidence type="ECO:0000313" key="2">
    <source>
        <dbReference type="Proteomes" id="UP001320122"/>
    </source>
</evidence>
<gene>
    <name evidence="1" type="ORF">HOP51_08790</name>
</gene>
<protein>
    <submittedName>
        <fullName evidence="1">Uncharacterized protein</fullName>
    </submittedName>
</protein>
<organism evidence="1 2">
    <name type="scientific">Billgrantia zhangzhouensis</name>
    <dbReference type="NCBI Taxonomy" id="2733481"/>
    <lineage>
        <taxon>Bacteria</taxon>
        <taxon>Pseudomonadati</taxon>
        <taxon>Pseudomonadota</taxon>
        <taxon>Gammaproteobacteria</taxon>
        <taxon>Oceanospirillales</taxon>
        <taxon>Halomonadaceae</taxon>
        <taxon>Billgrantia</taxon>
    </lineage>
</organism>
<accession>A0ABS9AEQ8</accession>
<dbReference type="EMBL" id="JABFTT010000005">
    <property type="protein sequence ID" value="MCE8020204.1"/>
    <property type="molecule type" value="Genomic_DNA"/>
</dbReference>
<name>A0ABS9AEQ8_9GAMM</name>
<keyword evidence="2" id="KW-1185">Reference proteome</keyword>
<evidence type="ECO:0000313" key="1">
    <source>
        <dbReference type="EMBL" id="MCE8020204.1"/>
    </source>
</evidence>
<proteinExistence type="predicted"/>
<dbReference type="Proteomes" id="UP001320122">
    <property type="component" value="Unassembled WGS sequence"/>
</dbReference>
<reference evidence="1 2" key="1">
    <citation type="journal article" date="2021" name="Front. Microbiol.">
        <title>Aerobic Denitrification and Heterotrophic Sulfur Oxidation in the Genus Halomonas Revealed by Six Novel Species Characterizations and Genome-Based Analysis.</title>
        <authorList>
            <person name="Wang L."/>
            <person name="Shao Z."/>
        </authorList>
    </citation>
    <scope>NUCLEOTIDE SEQUENCE [LARGE SCALE GENOMIC DNA]</scope>
    <source>
        <strain evidence="1 2">MCCC 1A11036</strain>
    </source>
</reference>
<comment type="caution">
    <text evidence="1">The sequence shown here is derived from an EMBL/GenBank/DDBJ whole genome shotgun (WGS) entry which is preliminary data.</text>
</comment>
<sequence>MQQAAYSQPVNFATARRPLAEPLGMSPVMVALEDPVGIAADLAGLMNARTNA</sequence>
<dbReference type="RefSeq" id="WP_234273556.1">
    <property type="nucleotide sequence ID" value="NZ_JABFTT010000005.1"/>
</dbReference>